<gene>
    <name evidence="4" type="ORF">CAL19_12250</name>
</gene>
<protein>
    <submittedName>
        <fullName evidence="4">2-nitropropane dioxygenase</fullName>
    </submittedName>
</protein>
<evidence type="ECO:0000313" key="5">
    <source>
        <dbReference type="Proteomes" id="UP000216947"/>
    </source>
</evidence>
<dbReference type="GO" id="GO:0018580">
    <property type="term" value="F:nitronate monooxygenase activity"/>
    <property type="evidence" value="ECO:0007669"/>
    <property type="project" value="InterPro"/>
</dbReference>
<dbReference type="InterPro" id="IPR013785">
    <property type="entry name" value="Aldolase_TIM"/>
</dbReference>
<dbReference type="RefSeq" id="WP_094797163.1">
    <property type="nucleotide sequence ID" value="NZ_NEVK01000006.1"/>
</dbReference>
<evidence type="ECO:0000256" key="3">
    <source>
        <dbReference type="ARBA" id="ARBA00023002"/>
    </source>
</evidence>
<dbReference type="Proteomes" id="UP000216947">
    <property type="component" value="Unassembled WGS sequence"/>
</dbReference>
<dbReference type="PANTHER" id="PTHR32332:SF20">
    <property type="entry name" value="2-NITROPROPANE DIOXYGENASE-LIKE PROTEIN"/>
    <property type="match status" value="1"/>
</dbReference>
<comment type="caution">
    <text evidence="4">The sequence shown here is derived from an EMBL/GenBank/DDBJ whole genome shotgun (WGS) entry which is preliminary data.</text>
</comment>
<keyword evidence="4" id="KW-0223">Dioxygenase</keyword>
<proteinExistence type="predicted"/>
<dbReference type="PANTHER" id="PTHR32332">
    <property type="entry name" value="2-NITROPROPANE DIOXYGENASE"/>
    <property type="match status" value="1"/>
</dbReference>
<dbReference type="SUPFAM" id="SSF51412">
    <property type="entry name" value="Inosine monophosphate dehydrogenase (IMPDH)"/>
    <property type="match status" value="1"/>
</dbReference>
<dbReference type="Pfam" id="PF03060">
    <property type="entry name" value="NMO"/>
    <property type="match status" value="1"/>
</dbReference>
<organism evidence="4 5">
    <name type="scientific">Bordetella genomosp. 7</name>
    <dbReference type="NCBI Taxonomy" id="1416805"/>
    <lineage>
        <taxon>Bacteria</taxon>
        <taxon>Pseudomonadati</taxon>
        <taxon>Pseudomonadota</taxon>
        <taxon>Betaproteobacteria</taxon>
        <taxon>Burkholderiales</taxon>
        <taxon>Alcaligenaceae</taxon>
        <taxon>Bordetella</taxon>
    </lineage>
</organism>
<reference evidence="5" key="1">
    <citation type="submission" date="2017-05" db="EMBL/GenBank/DDBJ databases">
        <title>Complete and WGS of Bordetella genogroups.</title>
        <authorList>
            <person name="Spilker T."/>
            <person name="Lipuma J."/>
        </authorList>
    </citation>
    <scope>NUCLEOTIDE SEQUENCE [LARGE SCALE GENOMIC DNA]</scope>
    <source>
        <strain evidence="5">AU18089</strain>
    </source>
</reference>
<dbReference type="AlphaFoldDB" id="A0A261QZS8"/>
<dbReference type="InterPro" id="IPR004136">
    <property type="entry name" value="NMO"/>
</dbReference>
<keyword evidence="3" id="KW-0560">Oxidoreductase</keyword>
<evidence type="ECO:0000313" key="4">
    <source>
        <dbReference type="EMBL" id="OZI18298.1"/>
    </source>
</evidence>
<evidence type="ECO:0000256" key="2">
    <source>
        <dbReference type="ARBA" id="ARBA00022643"/>
    </source>
</evidence>
<dbReference type="CDD" id="cd04730">
    <property type="entry name" value="NPD_like"/>
    <property type="match status" value="1"/>
</dbReference>
<dbReference type="EMBL" id="NEVK01000006">
    <property type="protein sequence ID" value="OZI18298.1"/>
    <property type="molecule type" value="Genomic_DNA"/>
</dbReference>
<evidence type="ECO:0000256" key="1">
    <source>
        <dbReference type="ARBA" id="ARBA00022630"/>
    </source>
</evidence>
<accession>A0A261QZS8</accession>
<sequence length="318" mass="32726">MLQTRLTRLLGLRYPIIQGGMSWASSNAALPLAVSRAGGLGTIAAGPMYPEDLLVAIRAVRAGTDAPFAVNIPLYNKRAQEHLDIAISERVPVIIGSQGGPQKHLSRAHDAGIKWLQVVASPAHARKAQAAGVDAVIAVGLEAGGHPGPDEVGTLVLARAVARAVDIPYAVAGGIADGAGLAAALCLGADGAQLGTRFLLTHESNLHPAYKQAALWAGVADTTLVGRGRSPVRMLRNVFAQEYAALERAGASDAELDALFGTRSLKQSAKDGDVDHGKVEAGQSVGLIDALRPAGDVVADLASEALQALARVVEPARA</sequence>
<name>A0A261QZS8_9BORD</name>
<keyword evidence="2" id="KW-0288">FMN</keyword>
<keyword evidence="1" id="KW-0285">Flavoprotein</keyword>
<dbReference type="Gene3D" id="3.20.20.70">
    <property type="entry name" value="Aldolase class I"/>
    <property type="match status" value="1"/>
</dbReference>
<keyword evidence="5" id="KW-1185">Reference proteome</keyword>
<dbReference type="GO" id="GO:0051213">
    <property type="term" value="F:dioxygenase activity"/>
    <property type="evidence" value="ECO:0007669"/>
    <property type="project" value="UniProtKB-KW"/>
</dbReference>